<evidence type="ECO:0000313" key="6">
    <source>
        <dbReference type="Proteomes" id="UP000483035"/>
    </source>
</evidence>
<gene>
    <name evidence="5" type="ORF">GR212_29060</name>
</gene>
<feature type="chain" id="PRO_5026775892" evidence="4">
    <location>
        <begin position="25"/>
        <end position="437"/>
    </location>
</feature>
<dbReference type="GO" id="GO:0042597">
    <property type="term" value="C:periplasmic space"/>
    <property type="evidence" value="ECO:0007669"/>
    <property type="project" value="UniProtKB-SubCell"/>
</dbReference>
<dbReference type="RefSeq" id="WP_163992092.1">
    <property type="nucleotide sequence ID" value="NZ_WUEY01000020.1"/>
</dbReference>
<evidence type="ECO:0000313" key="5">
    <source>
        <dbReference type="EMBL" id="NEI73606.1"/>
    </source>
</evidence>
<dbReference type="PANTHER" id="PTHR43649">
    <property type="entry name" value="ARABINOSE-BINDING PROTEIN-RELATED"/>
    <property type="match status" value="1"/>
</dbReference>
<accession>A0A6L9UHK9</accession>
<dbReference type="InterPro" id="IPR006059">
    <property type="entry name" value="SBP"/>
</dbReference>
<comment type="similarity">
    <text evidence="2">Belongs to the bacterial solute-binding protein 1 family.</text>
</comment>
<proteinExistence type="inferred from homology"/>
<keyword evidence="4" id="KW-0732">Signal</keyword>
<evidence type="ECO:0000256" key="1">
    <source>
        <dbReference type="ARBA" id="ARBA00004418"/>
    </source>
</evidence>
<organism evidence="5 6">
    <name type="scientific">Rhizobium lusitanum</name>
    <dbReference type="NCBI Taxonomy" id="293958"/>
    <lineage>
        <taxon>Bacteria</taxon>
        <taxon>Pseudomonadati</taxon>
        <taxon>Pseudomonadota</taxon>
        <taxon>Alphaproteobacteria</taxon>
        <taxon>Hyphomicrobiales</taxon>
        <taxon>Rhizobiaceae</taxon>
        <taxon>Rhizobium/Agrobacterium group</taxon>
        <taxon>Rhizobium</taxon>
    </lineage>
</organism>
<evidence type="ECO:0000256" key="2">
    <source>
        <dbReference type="ARBA" id="ARBA00008520"/>
    </source>
</evidence>
<name>A0A6L9UHK9_9HYPH</name>
<keyword evidence="3" id="KW-0574">Periplasm</keyword>
<dbReference type="SUPFAM" id="SSF53850">
    <property type="entry name" value="Periplasmic binding protein-like II"/>
    <property type="match status" value="1"/>
</dbReference>
<dbReference type="Proteomes" id="UP000483035">
    <property type="component" value="Unassembled WGS sequence"/>
</dbReference>
<dbReference type="Gene3D" id="3.40.190.10">
    <property type="entry name" value="Periplasmic binding protein-like II"/>
    <property type="match status" value="1"/>
</dbReference>
<dbReference type="PANTHER" id="PTHR43649:SF12">
    <property type="entry name" value="DIACETYLCHITOBIOSE BINDING PROTEIN DASA"/>
    <property type="match status" value="1"/>
</dbReference>
<dbReference type="EMBL" id="WUEY01000020">
    <property type="protein sequence ID" value="NEI73606.1"/>
    <property type="molecule type" value="Genomic_DNA"/>
</dbReference>
<dbReference type="AlphaFoldDB" id="A0A6L9UHK9"/>
<protein>
    <submittedName>
        <fullName evidence="5">Extracellular solute-binding protein</fullName>
    </submittedName>
</protein>
<evidence type="ECO:0000256" key="4">
    <source>
        <dbReference type="SAM" id="SignalP"/>
    </source>
</evidence>
<sequence length="437" mass="49126">MKLKLLAATMFALPAIGFASQSLAQDKVELTFMSWEASPLESASIKTGLEDFKKAHPNVDVKYVTAPFAQHHAKLRTMMAAGTAPDVFYLNPDYQRDFINNGQLLDLSDQFSKYWDMKDFIASSQKKMQVTVDGKTHIYGVDVCTVGPVLYYNKKLFDEAKVPYPPTKPEDQWTWDQFVENMKKLTKVENGKTMQYGTANFEEGMNLYTTQEMVASNGAKWFNDDFTKAVGMDSPETKDALEKIKALRTSGIAPDPSSIGLDTTNSPTQLLLTGRVASLFMGSWGLQELAASKLDLGAGLPPKMNGAFTPMSSCNIDAVWSGTKHPQEAVELVSFLTSMKFATPIYKSGLWMPNRLSMYEPDKLKEWYDGKVYPKGWIDMKSLWTTSGLRWFDQITNADEVYNIMSDELQAFFYSNKPLDQVLSEAQQRVNEAMQPQ</sequence>
<dbReference type="InterPro" id="IPR050490">
    <property type="entry name" value="Bact_solute-bd_prot1"/>
</dbReference>
<evidence type="ECO:0000256" key="3">
    <source>
        <dbReference type="ARBA" id="ARBA00022764"/>
    </source>
</evidence>
<dbReference type="CDD" id="cd13585">
    <property type="entry name" value="PBP2_TMBP_like"/>
    <property type="match status" value="1"/>
</dbReference>
<dbReference type="Pfam" id="PF01547">
    <property type="entry name" value="SBP_bac_1"/>
    <property type="match status" value="1"/>
</dbReference>
<comment type="caution">
    <text evidence="5">The sequence shown here is derived from an EMBL/GenBank/DDBJ whole genome shotgun (WGS) entry which is preliminary data.</text>
</comment>
<feature type="signal peptide" evidence="4">
    <location>
        <begin position="1"/>
        <end position="24"/>
    </location>
</feature>
<comment type="subcellular location">
    <subcellularLocation>
        <location evidence="1">Periplasm</location>
    </subcellularLocation>
</comment>
<reference evidence="5 6" key="1">
    <citation type="submission" date="2019-12" db="EMBL/GenBank/DDBJ databases">
        <title>Rhizobium genotypes associated with high levels of biological nitrogen fixation by grain legumes in a temperate-maritime cropping system.</title>
        <authorList>
            <person name="Maluk M."/>
            <person name="Francesc Ferrando Molina F."/>
            <person name="Lopez Del Egido L."/>
            <person name="Lafos M."/>
            <person name="Langarica-Fuentes A."/>
            <person name="Gebre Yohannes G."/>
            <person name="Young M.W."/>
            <person name="Martin P."/>
            <person name="Gantlett R."/>
            <person name="Kenicer G."/>
            <person name="Hawes C."/>
            <person name="Begg G.S."/>
            <person name="Quilliam R.S."/>
            <person name="Squire G.R."/>
            <person name="Poole P.S."/>
            <person name="Young P.W."/>
            <person name="Iannetta P.M."/>
            <person name="James E.K."/>
        </authorList>
    </citation>
    <scope>NUCLEOTIDE SEQUENCE [LARGE SCALE GENOMIC DNA]</scope>
    <source>
        <strain evidence="5 6">JHI1118</strain>
    </source>
</reference>